<dbReference type="EMBL" id="FQVT01000002">
    <property type="protein sequence ID" value="SHF75875.1"/>
    <property type="molecule type" value="Genomic_DNA"/>
</dbReference>
<dbReference type="SUPFAM" id="SSF55347">
    <property type="entry name" value="Glyceraldehyde-3-phosphate dehydrogenase-like, C-terminal domain"/>
    <property type="match status" value="1"/>
</dbReference>
<dbReference type="GO" id="GO:0050661">
    <property type="term" value="F:NADP binding"/>
    <property type="evidence" value="ECO:0007669"/>
    <property type="project" value="UniProtKB-UniRule"/>
</dbReference>
<dbReference type="Pfam" id="PF01958">
    <property type="entry name" value="Asp_DH_C"/>
    <property type="match status" value="1"/>
</dbReference>
<keyword evidence="2 6" id="KW-0662">Pyridine nucleotide biosynthesis</keyword>
<evidence type="ECO:0000256" key="4">
    <source>
        <dbReference type="ARBA" id="ARBA00023002"/>
    </source>
</evidence>
<evidence type="ECO:0000256" key="1">
    <source>
        <dbReference type="ARBA" id="ARBA00008331"/>
    </source>
</evidence>
<dbReference type="Gene3D" id="3.30.360.10">
    <property type="entry name" value="Dihydrodipicolinate Reductase, domain 2"/>
    <property type="match status" value="1"/>
</dbReference>
<name>A0A1M5E9L3_SALEC</name>
<keyword evidence="5 6" id="KW-0520">NAD</keyword>
<comment type="pathway">
    <text evidence="6">Cofactor biosynthesis; NAD(+) biosynthesis; iminoaspartate from L-aspartate (dehydrogenase route): step 1/1.</text>
</comment>
<evidence type="ECO:0000259" key="8">
    <source>
        <dbReference type="Pfam" id="PF03447"/>
    </source>
</evidence>
<dbReference type="STRING" id="1073325.SAMN05444483_102285"/>
<comment type="similarity">
    <text evidence="1 6">Belongs to the L-aspartate dehydrogenase family.</text>
</comment>
<dbReference type="PANTHER" id="PTHR31873">
    <property type="entry name" value="L-ASPARTATE DEHYDROGENASE-RELATED"/>
    <property type="match status" value="1"/>
</dbReference>
<evidence type="ECO:0000313" key="10">
    <source>
        <dbReference type="Proteomes" id="UP000183945"/>
    </source>
</evidence>
<dbReference type="SUPFAM" id="SSF51735">
    <property type="entry name" value="NAD(P)-binding Rossmann-fold domains"/>
    <property type="match status" value="1"/>
</dbReference>
<comment type="catalytic activity">
    <reaction evidence="6">
        <text>L-aspartate + NADP(+) + H2O = oxaloacetate + NH4(+) + NADPH + H(+)</text>
        <dbReference type="Rhea" id="RHEA:11784"/>
        <dbReference type="ChEBI" id="CHEBI:15377"/>
        <dbReference type="ChEBI" id="CHEBI:15378"/>
        <dbReference type="ChEBI" id="CHEBI:16452"/>
        <dbReference type="ChEBI" id="CHEBI:28938"/>
        <dbReference type="ChEBI" id="CHEBI:29991"/>
        <dbReference type="ChEBI" id="CHEBI:57783"/>
        <dbReference type="ChEBI" id="CHEBI:58349"/>
        <dbReference type="EC" id="1.4.1.21"/>
    </reaction>
</comment>
<dbReference type="InterPro" id="IPR005106">
    <property type="entry name" value="Asp/hSer_DH_NAD-bd"/>
</dbReference>
<feature type="domain" description="Aspartate/homoserine dehydrogenase NAD-binding" evidence="8">
    <location>
        <begin position="10"/>
        <end position="128"/>
    </location>
</feature>
<dbReference type="PANTHER" id="PTHR31873:SF6">
    <property type="entry name" value="ASPARTATE DEHYDROGENASE DOMAIN-CONTAINING PROTEIN"/>
    <property type="match status" value="1"/>
</dbReference>
<dbReference type="EC" id="1.4.1.21" evidence="6"/>
<keyword evidence="10" id="KW-1185">Reference proteome</keyword>
<dbReference type="InterPro" id="IPR002811">
    <property type="entry name" value="Asp_DH"/>
</dbReference>
<dbReference type="UniPathway" id="UPA00253">
    <property type="reaction ID" value="UER00456"/>
</dbReference>
<feature type="binding site" evidence="6">
    <location>
        <position position="132"/>
    </location>
    <ligand>
        <name>NAD(+)</name>
        <dbReference type="ChEBI" id="CHEBI:57540"/>
    </ligand>
</feature>
<dbReference type="GO" id="GO:0009435">
    <property type="term" value="P:NAD+ biosynthetic process"/>
    <property type="evidence" value="ECO:0007669"/>
    <property type="project" value="UniProtKB-UniRule"/>
</dbReference>
<evidence type="ECO:0000256" key="2">
    <source>
        <dbReference type="ARBA" id="ARBA00022642"/>
    </source>
</evidence>
<proteinExistence type="inferred from homology"/>
<sequence>MEKKKLAIVGCGKLANIIAGAYNDGLLSNYQFTAAYSRSKESAQNFADKISSSQQNSCKVCSEPEEMLNTQPDIIIEAANPQAFKEIALPALEKGISVVTLSIGAFADEEFLEKTKAICLRTGAKIYIASGAIGGFDVLKTANLMGSSKASIHTTKGPNSLKKTSVYQEDMQEKERKVFDGNAKEAIALFPTKVNVAVAASLASVGPEKMDVSITSVPDYVGDEHRIEIENEQVKAVIDVYSKTSEIAAWSVVHSLRNIVSPIVFH</sequence>
<reference evidence="10" key="1">
    <citation type="submission" date="2016-11" db="EMBL/GenBank/DDBJ databases">
        <authorList>
            <person name="Varghese N."/>
            <person name="Submissions S."/>
        </authorList>
    </citation>
    <scope>NUCLEOTIDE SEQUENCE [LARGE SCALE GENOMIC DNA]</scope>
    <source>
        <strain evidence="10">DSM 24579</strain>
    </source>
</reference>
<evidence type="ECO:0000256" key="3">
    <source>
        <dbReference type="ARBA" id="ARBA00022857"/>
    </source>
</evidence>
<comment type="function">
    <text evidence="6">Specifically catalyzes the NAD or NADP-dependent dehydrogenation of L-aspartate to iminoaspartate.</text>
</comment>
<gene>
    <name evidence="6" type="primary">nadX</name>
    <name evidence="9" type="ORF">SAMN05444483_102285</name>
</gene>
<dbReference type="GO" id="GO:0033735">
    <property type="term" value="F:aspartate dehydrogenase [NAD(P)+] activity"/>
    <property type="evidence" value="ECO:0007669"/>
    <property type="project" value="UniProtKB-EC"/>
</dbReference>
<feature type="domain" description="Aspartate dehydrogenase" evidence="7">
    <location>
        <begin position="174"/>
        <end position="252"/>
    </location>
</feature>
<feature type="binding site" evidence="6">
    <location>
        <position position="195"/>
    </location>
    <ligand>
        <name>NAD(+)</name>
        <dbReference type="ChEBI" id="CHEBI:57540"/>
    </ligand>
</feature>
<dbReference type="AlphaFoldDB" id="A0A1M5E9L3"/>
<keyword evidence="3 6" id="KW-0521">NADP</keyword>
<dbReference type="OrthoDB" id="1906017at2"/>
<evidence type="ECO:0000259" key="7">
    <source>
        <dbReference type="Pfam" id="PF01958"/>
    </source>
</evidence>
<dbReference type="RefSeq" id="WP_072877401.1">
    <property type="nucleotide sequence ID" value="NZ_FQVT01000002.1"/>
</dbReference>
<dbReference type="Pfam" id="PF03447">
    <property type="entry name" value="NAD_binding_3"/>
    <property type="match status" value="1"/>
</dbReference>
<dbReference type="GO" id="GO:0016639">
    <property type="term" value="F:oxidoreductase activity, acting on the CH-NH2 group of donors, NAD or NADP as acceptor"/>
    <property type="evidence" value="ECO:0007669"/>
    <property type="project" value="UniProtKB-UniRule"/>
</dbReference>
<dbReference type="InterPro" id="IPR011182">
    <property type="entry name" value="L-Asp_DH"/>
</dbReference>
<evidence type="ECO:0000256" key="5">
    <source>
        <dbReference type="ARBA" id="ARBA00023027"/>
    </source>
</evidence>
<comment type="catalytic activity">
    <reaction evidence="6">
        <text>L-aspartate + NAD(+) + H2O = oxaloacetate + NH4(+) + NADH + H(+)</text>
        <dbReference type="Rhea" id="RHEA:11788"/>
        <dbReference type="ChEBI" id="CHEBI:15377"/>
        <dbReference type="ChEBI" id="CHEBI:15378"/>
        <dbReference type="ChEBI" id="CHEBI:16452"/>
        <dbReference type="ChEBI" id="CHEBI:28938"/>
        <dbReference type="ChEBI" id="CHEBI:29991"/>
        <dbReference type="ChEBI" id="CHEBI:57540"/>
        <dbReference type="ChEBI" id="CHEBI:57945"/>
        <dbReference type="EC" id="1.4.1.21"/>
    </reaction>
</comment>
<dbReference type="Gene3D" id="3.40.50.720">
    <property type="entry name" value="NAD(P)-binding Rossmann-like Domain"/>
    <property type="match status" value="1"/>
</dbReference>
<protein>
    <recommendedName>
        <fullName evidence="6">L-aspartate dehydrogenase</fullName>
        <ecNumber evidence="6">1.4.1.21</ecNumber>
    </recommendedName>
</protein>
<dbReference type="InterPro" id="IPR020626">
    <property type="entry name" value="Asp_DH_prok"/>
</dbReference>
<evidence type="ECO:0000256" key="6">
    <source>
        <dbReference type="HAMAP-Rule" id="MF_01265"/>
    </source>
</evidence>
<comment type="miscellaneous">
    <text evidence="6">The iminoaspartate product is unstable in aqueous solution and can decompose to oxaloacetate and ammonia.</text>
</comment>
<dbReference type="GO" id="GO:0051287">
    <property type="term" value="F:NAD binding"/>
    <property type="evidence" value="ECO:0007669"/>
    <property type="project" value="UniProtKB-UniRule"/>
</dbReference>
<dbReference type="PIRSF" id="PIRSF005227">
    <property type="entry name" value="Asp_dh_NAD_syn"/>
    <property type="match status" value="1"/>
</dbReference>
<accession>A0A1M5E9L3</accession>
<organism evidence="9 10">
    <name type="scientific">Salegentibacter echinorum</name>
    <dbReference type="NCBI Taxonomy" id="1073325"/>
    <lineage>
        <taxon>Bacteria</taxon>
        <taxon>Pseudomonadati</taxon>
        <taxon>Bacteroidota</taxon>
        <taxon>Flavobacteriia</taxon>
        <taxon>Flavobacteriales</taxon>
        <taxon>Flavobacteriaceae</taxon>
        <taxon>Salegentibacter</taxon>
    </lineage>
</organism>
<feature type="active site" evidence="6">
    <location>
        <position position="225"/>
    </location>
</feature>
<dbReference type="Proteomes" id="UP000183945">
    <property type="component" value="Unassembled WGS sequence"/>
</dbReference>
<dbReference type="InterPro" id="IPR036291">
    <property type="entry name" value="NAD(P)-bd_dom_sf"/>
</dbReference>
<dbReference type="HAMAP" id="MF_01265">
    <property type="entry name" value="NadX"/>
    <property type="match status" value="1"/>
</dbReference>
<evidence type="ECO:0000313" key="9">
    <source>
        <dbReference type="EMBL" id="SHF75875.1"/>
    </source>
</evidence>
<keyword evidence="4 6" id="KW-0560">Oxidoreductase</keyword>